<keyword evidence="4" id="KW-1185">Reference proteome</keyword>
<gene>
    <name evidence="3" type="ORF">K458DRAFT_385921</name>
</gene>
<dbReference type="EMBL" id="MU005575">
    <property type="protein sequence ID" value="KAF2687101.1"/>
    <property type="molecule type" value="Genomic_DNA"/>
</dbReference>
<evidence type="ECO:0000313" key="3">
    <source>
        <dbReference type="EMBL" id="KAF2687101.1"/>
    </source>
</evidence>
<dbReference type="PANTHER" id="PTHR10828">
    <property type="entry name" value="M-PHASE INDUCER PHOSPHATASE DUAL SPECIFICITY PHOSPHATASE CDC25"/>
    <property type="match status" value="1"/>
</dbReference>
<proteinExistence type="predicted"/>
<dbReference type="PANTHER" id="PTHR10828:SF50">
    <property type="entry name" value="REDUCTASE (ARC2), PUTATIVE (AFU_ORTHOLOGUE AFUA_6G13400)-RELATED"/>
    <property type="match status" value="1"/>
</dbReference>
<protein>
    <submittedName>
        <fullName evidence="3">Arsenate reductase</fullName>
    </submittedName>
</protein>
<accession>A0A6G1JA53</accession>
<dbReference type="InterPro" id="IPR001763">
    <property type="entry name" value="Rhodanese-like_dom"/>
</dbReference>
<dbReference type="Proteomes" id="UP000799291">
    <property type="component" value="Unassembled WGS sequence"/>
</dbReference>
<dbReference type="OrthoDB" id="8300214at2759"/>
<sequence length="151" mass="16660">MPHDFPPDSPWDPAYPIPKNQTPTPISRVEVLSLFHSGKRAGKDFVLVDLRRDDRIGGTISTSLNIPAQTLYPSIPTLYSLFASAKVERVIWYCGSSQHRGLRAAAWMDDYITAQGGVSMKSLVLTGGVKGWAGAGEEYIELMDGYDKDAW</sequence>
<dbReference type="AlphaFoldDB" id="A0A6G1JA53"/>
<dbReference type="Pfam" id="PF00581">
    <property type="entry name" value="Rhodanese"/>
    <property type="match status" value="1"/>
</dbReference>
<dbReference type="PROSITE" id="PS50206">
    <property type="entry name" value="RHODANESE_3"/>
    <property type="match status" value="1"/>
</dbReference>
<dbReference type="GO" id="GO:0005634">
    <property type="term" value="C:nucleus"/>
    <property type="evidence" value="ECO:0007669"/>
    <property type="project" value="TreeGrafter"/>
</dbReference>
<dbReference type="GO" id="GO:0004725">
    <property type="term" value="F:protein tyrosine phosphatase activity"/>
    <property type="evidence" value="ECO:0007669"/>
    <property type="project" value="TreeGrafter"/>
</dbReference>
<feature type="domain" description="Rhodanese" evidence="2">
    <location>
        <begin position="41"/>
        <end position="141"/>
    </location>
</feature>
<dbReference type="Gene3D" id="3.40.250.10">
    <property type="entry name" value="Rhodanese-like domain"/>
    <property type="match status" value="1"/>
</dbReference>
<name>A0A6G1JA53_9PLEO</name>
<dbReference type="GO" id="GO:0005737">
    <property type="term" value="C:cytoplasm"/>
    <property type="evidence" value="ECO:0007669"/>
    <property type="project" value="TreeGrafter"/>
</dbReference>
<reference evidence="3" key="1">
    <citation type="journal article" date="2020" name="Stud. Mycol.">
        <title>101 Dothideomycetes genomes: a test case for predicting lifestyles and emergence of pathogens.</title>
        <authorList>
            <person name="Haridas S."/>
            <person name="Albert R."/>
            <person name="Binder M."/>
            <person name="Bloem J."/>
            <person name="Labutti K."/>
            <person name="Salamov A."/>
            <person name="Andreopoulos B."/>
            <person name="Baker S."/>
            <person name="Barry K."/>
            <person name="Bills G."/>
            <person name="Bluhm B."/>
            <person name="Cannon C."/>
            <person name="Castanera R."/>
            <person name="Culley D."/>
            <person name="Daum C."/>
            <person name="Ezra D."/>
            <person name="Gonzalez J."/>
            <person name="Henrissat B."/>
            <person name="Kuo A."/>
            <person name="Liang C."/>
            <person name="Lipzen A."/>
            <person name="Lutzoni F."/>
            <person name="Magnuson J."/>
            <person name="Mondo S."/>
            <person name="Nolan M."/>
            <person name="Ohm R."/>
            <person name="Pangilinan J."/>
            <person name="Park H.-J."/>
            <person name="Ramirez L."/>
            <person name="Alfaro M."/>
            <person name="Sun H."/>
            <person name="Tritt A."/>
            <person name="Yoshinaga Y."/>
            <person name="Zwiers L.-H."/>
            <person name="Turgeon B."/>
            <person name="Goodwin S."/>
            <person name="Spatafora J."/>
            <person name="Crous P."/>
            <person name="Grigoriev I."/>
        </authorList>
    </citation>
    <scope>NUCLEOTIDE SEQUENCE</scope>
    <source>
        <strain evidence="3">CBS 122367</strain>
    </source>
</reference>
<evidence type="ECO:0000256" key="1">
    <source>
        <dbReference type="SAM" id="MobiDB-lite"/>
    </source>
</evidence>
<dbReference type="SUPFAM" id="SSF52821">
    <property type="entry name" value="Rhodanese/Cell cycle control phosphatase"/>
    <property type="match status" value="1"/>
</dbReference>
<dbReference type="SMART" id="SM00450">
    <property type="entry name" value="RHOD"/>
    <property type="match status" value="1"/>
</dbReference>
<feature type="region of interest" description="Disordered" evidence="1">
    <location>
        <begin position="1"/>
        <end position="22"/>
    </location>
</feature>
<dbReference type="InterPro" id="IPR036873">
    <property type="entry name" value="Rhodanese-like_dom_sf"/>
</dbReference>
<organism evidence="3 4">
    <name type="scientific">Lentithecium fluviatile CBS 122367</name>
    <dbReference type="NCBI Taxonomy" id="1168545"/>
    <lineage>
        <taxon>Eukaryota</taxon>
        <taxon>Fungi</taxon>
        <taxon>Dikarya</taxon>
        <taxon>Ascomycota</taxon>
        <taxon>Pezizomycotina</taxon>
        <taxon>Dothideomycetes</taxon>
        <taxon>Pleosporomycetidae</taxon>
        <taxon>Pleosporales</taxon>
        <taxon>Massarineae</taxon>
        <taxon>Lentitheciaceae</taxon>
        <taxon>Lentithecium</taxon>
    </lineage>
</organism>
<evidence type="ECO:0000313" key="4">
    <source>
        <dbReference type="Proteomes" id="UP000799291"/>
    </source>
</evidence>
<evidence type="ECO:0000259" key="2">
    <source>
        <dbReference type="PROSITE" id="PS50206"/>
    </source>
</evidence>
<feature type="compositionally biased region" description="Pro residues" evidence="1">
    <location>
        <begin position="7"/>
        <end position="16"/>
    </location>
</feature>